<name>A0A0R8RY24_PRACR</name>
<geneLocation type="mitochondrion" evidence="1"/>
<evidence type="ECO:0000313" key="1">
    <source>
        <dbReference type="EMBL" id="AKZ21137.1"/>
    </source>
</evidence>
<dbReference type="EMBL" id="KR017747">
    <property type="protein sequence ID" value="AKZ21137.1"/>
    <property type="molecule type" value="Genomic_DNA"/>
</dbReference>
<gene>
    <name evidence="1" type="primary">orf109</name>
</gene>
<sequence length="108" mass="12474">MYKKSKLACVKPITSVHSEPGSNSYYFFFFLRLQMTGISLSLGHVTRPSCHVYAQLKKCIFISNCLILKYHLVFLNMHNSFIKKMKENCYFSHVTMLNLRSGISTVVL</sequence>
<organism evidence="1">
    <name type="scientific">Prasiola crispa</name>
    <name type="common">Green alga</name>
    <name type="synonym">Ulva crispa</name>
    <dbReference type="NCBI Taxonomy" id="173492"/>
    <lineage>
        <taxon>Eukaryota</taxon>
        <taxon>Viridiplantae</taxon>
        <taxon>Chlorophyta</taxon>
        <taxon>core chlorophytes</taxon>
        <taxon>Trebouxiophyceae</taxon>
        <taxon>Prasiolales</taxon>
        <taxon>Prasiolaceae</taxon>
        <taxon>Prasiola</taxon>
    </lineage>
</organism>
<reference evidence="1" key="1">
    <citation type="journal article" date="2015" name="Genome Announc.">
        <title>Draft Plastid and Mitochondrial Genome Sequences from Antarctic Alga Prasiola crispa.</title>
        <authorList>
            <person name="Carvalho E.L."/>
            <person name="Wallau Gda L."/>
            <person name="Rangel D.L."/>
            <person name="Machado L.C."/>
            <person name="da Silva A.F."/>
            <person name="da Silva L.F."/>
            <person name="Macedo P.E."/>
            <person name="Pereira A.B."/>
            <person name="Victoria Fde C."/>
            <person name="Boldo J.T."/>
            <person name="Dal Belo C.A."/>
            <person name="Pinto P.M."/>
        </authorList>
    </citation>
    <scope>NUCLEOTIDE SEQUENCE</scope>
</reference>
<keyword evidence="1" id="KW-0496">Mitochondrion</keyword>
<protein>
    <submittedName>
        <fullName evidence="1">Uncharacterized protein</fullName>
    </submittedName>
</protein>
<accession>A0A0R8RY24</accession>
<dbReference type="AlphaFoldDB" id="A0A0R8RY24"/>
<proteinExistence type="predicted"/>